<name>A0ABX1GDB9_9GAMM</name>
<accession>A0ABX1GDB9</accession>
<dbReference type="EMBL" id="JAAWWK010000002">
    <property type="protein sequence ID" value="NKI17174.1"/>
    <property type="molecule type" value="Genomic_DNA"/>
</dbReference>
<evidence type="ECO:0000313" key="3">
    <source>
        <dbReference type="EMBL" id="NKI17174.1"/>
    </source>
</evidence>
<feature type="domain" description="NGO1945-like C-terminal" evidence="2">
    <location>
        <begin position="145"/>
        <end position="237"/>
    </location>
</feature>
<reference evidence="3 4" key="1">
    <citation type="submission" date="2020-04" db="EMBL/GenBank/DDBJ databases">
        <authorList>
            <person name="Yoon J."/>
        </authorList>
    </citation>
    <scope>NUCLEOTIDE SEQUENCE [LARGE SCALE GENOMIC DNA]</scope>
    <source>
        <strain evidence="3 4">KMU-166</strain>
    </source>
</reference>
<evidence type="ECO:0000259" key="1">
    <source>
        <dbReference type="Pfam" id="PF09836"/>
    </source>
</evidence>
<dbReference type="InterPro" id="IPR044922">
    <property type="entry name" value="DUF2063_N_sf"/>
</dbReference>
<gene>
    <name evidence="3" type="ORF">HCU74_07025</name>
</gene>
<proteinExistence type="predicted"/>
<dbReference type="Pfam" id="PF22106">
    <property type="entry name" value="NGO1945_C"/>
    <property type="match status" value="1"/>
</dbReference>
<comment type="caution">
    <text evidence="3">The sequence shown here is derived from an EMBL/GenBank/DDBJ whole genome shotgun (WGS) entry which is preliminary data.</text>
</comment>
<dbReference type="Gene3D" id="1.10.150.690">
    <property type="entry name" value="DUF2063"/>
    <property type="match status" value="1"/>
</dbReference>
<dbReference type="Gene3D" id="3.90.930.50">
    <property type="match status" value="1"/>
</dbReference>
<dbReference type="InterPro" id="IPR054098">
    <property type="entry name" value="NGO1945-like_C"/>
</dbReference>
<dbReference type="Pfam" id="PF09836">
    <property type="entry name" value="DUF2063"/>
    <property type="match status" value="1"/>
</dbReference>
<dbReference type="InterPro" id="IPR018640">
    <property type="entry name" value="DUF2063"/>
</dbReference>
<organism evidence="3 4">
    <name type="scientific">Spongiibacter thalassae</name>
    <dbReference type="NCBI Taxonomy" id="2721624"/>
    <lineage>
        <taxon>Bacteria</taxon>
        <taxon>Pseudomonadati</taxon>
        <taxon>Pseudomonadota</taxon>
        <taxon>Gammaproteobacteria</taxon>
        <taxon>Cellvibrionales</taxon>
        <taxon>Spongiibacteraceae</taxon>
        <taxon>Spongiibacter</taxon>
    </lineage>
</organism>
<feature type="domain" description="Putative DNA-binding" evidence="1">
    <location>
        <begin position="10"/>
        <end position="94"/>
    </location>
</feature>
<protein>
    <submittedName>
        <fullName evidence="3">DUF2063 domain-containing protein</fullName>
    </submittedName>
</protein>
<sequence>MALPTFQSSQRELTRYLRDPEAHSGPKGVEARRLAIYRDLFFKNIEGFLSSGFPVCRSLYSDSEWVALVRDFMRSHRCQSPYFLKIAEEFIDFLQNERRSDSDPEFLEELAHYEWVELALDVAEEDLPSAKPLPESLLAAPLKLSPLAWPLSYRYPVHKLGPGFRPEAPPATPTCIVVYRNRHDSVQFMEVNPVTARLLSLLDSSDCAFDALQQLAAELSTDAGALTDFAADLLQNLFAADIIYRAE</sequence>
<dbReference type="RefSeq" id="WP_168449694.1">
    <property type="nucleotide sequence ID" value="NZ_JAAWWK010000002.1"/>
</dbReference>
<evidence type="ECO:0000259" key="2">
    <source>
        <dbReference type="Pfam" id="PF22106"/>
    </source>
</evidence>
<keyword evidence="4" id="KW-1185">Reference proteome</keyword>
<dbReference type="Proteomes" id="UP000765845">
    <property type="component" value="Unassembled WGS sequence"/>
</dbReference>
<evidence type="ECO:0000313" key="4">
    <source>
        <dbReference type="Proteomes" id="UP000765845"/>
    </source>
</evidence>